<keyword evidence="2" id="KW-0028">Amino-acid biosynthesis</keyword>
<dbReference type="PANTHER" id="PTHR11133:SF22">
    <property type="entry name" value="ALPHA-AMINOADIPIC SEMIALDEHYDE SYNTHASE, MITOCHONDRIAL"/>
    <property type="match status" value="1"/>
</dbReference>
<dbReference type="InterPro" id="IPR051168">
    <property type="entry name" value="AASS"/>
</dbReference>
<evidence type="ECO:0000256" key="3">
    <source>
        <dbReference type="SAM" id="SignalP"/>
    </source>
</evidence>
<dbReference type="Proteomes" id="UP000559256">
    <property type="component" value="Unassembled WGS sequence"/>
</dbReference>
<dbReference type="OrthoDB" id="10059875at2759"/>
<name>A0A8H5FMW8_9AGAR</name>
<reference evidence="4 5" key="1">
    <citation type="journal article" date="2020" name="ISME J.">
        <title>Uncovering the hidden diversity of litter-decomposition mechanisms in mushroom-forming fungi.</title>
        <authorList>
            <person name="Floudas D."/>
            <person name="Bentzer J."/>
            <person name="Ahren D."/>
            <person name="Johansson T."/>
            <person name="Persson P."/>
            <person name="Tunlid A."/>
        </authorList>
    </citation>
    <scope>NUCLEOTIDE SEQUENCE [LARGE SCALE GENOMIC DNA]</scope>
    <source>
        <strain evidence="4 5">CBS 291.85</strain>
    </source>
</reference>
<dbReference type="Gene3D" id="3.30.360.10">
    <property type="entry name" value="Dihydrodipicolinate Reductase, domain 2"/>
    <property type="match status" value="1"/>
</dbReference>
<comment type="caution">
    <text evidence="4">The sequence shown here is derived from an EMBL/GenBank/DDBJ whole genome shotgun (WGS) entry which is preliminary data.</text>
</comment>
<dbReference type="AlphaFoldDB" id="A0A8H5FMW8"/>
<sequence>MSWLLLVIRFQLPNVSSAMRELDEEAKAAGIIVLNEIGLDPDIDHLYAIKTIDEVHAKGGKVEEFLS</sequence>
<dbReference type="EMBL" id="JAACJM010000158">
    <property type="protein sequence ID" value="KAF5342734.1"/>
    <property type="molecule type" value="Genomic_DNA"/>
</dbReference>
<evidence type="ECO:0000313" key="5">
    <source>
        <dbReference type="Proteomes" id="UP000559256"/>
    </source>
</evidence>
<dbReference type="GO" id="GO:0005737">
    <property type="term" value="C:cytoplasm"/>
    <property type="evidence" value="ECO:0007669"/>
    <property type="project" value="TreeGrafter"/>
</dbReference>
<dbReference type="Gene3D" id="3.40.50.720">
    <property type="entry name" value="NAD(P)-binding Rossmann-like Domain"/>
    <property type="match status" value="1"/>
</dbReference>
<evidence type="ECO:0000313" key="4">
    <source>
        <dbReference type="EMBL" id="KAF5342734.1"/>
    </source>
</evidence>
<dbReference type="PANTHER" id="PTHR11133">
    <property type="entry name" value="SACCHAROPINE DEHYDROGENASE"/>
    <property type="match status" value="1"/>
</dbReference>
<gene>
    <name evidence="4" type="ORF">D9758_015913</name>
</gene>
<keyword evidence="5" id="KW-1185">Reference proteome</keyword>
<feature type="signal peptide" evidence="3">
    <location>
        <begin position="1"/>
        <end position="18"/>
    </location>
</feature>
<keyword evidence="1" id="KW-0560">Oxidoreductase</keyword>
<organism evidence="4 5">
    <name type="scientific">Tetrapyrgos nigripes</name>
    <dbReference type="NCBI Taxonomy" id="182062"/>
    <lineage>
        <taxon>Eukaryota</taxon>
        <taxon>Fungi</taxon>
        <taxon>Dikarya</taxon>
        <taxon>Basidiomycota</taxon>
        <taxon>Agaricomycotina</taxon>
        <taxon>Agaricomycetes</taxon>
        <taxon>Agaricomycetidae</taxon>
        <taxon>Agaricales</taxon>
        <taxon>Marasmiineae</taxon>
        <taxon>Marasmiaceae</taxon>
        <taxon>Tetrapyrgos</taxon>
    </lineage>
</organism>
<dbReference type="GO" id="GO:0004753">
    <property type="term" value="F:saccharopine dehydrogenase activity"/>
    <property type="evidence" value="ECO:0007669"/>
    <property type="project" value="TreeGrafter"/>
</dbReference>
<keyword evidence="3" id="KW-0732">Signal</keyword>
<evidence type="ECO:0000256" key="2">
    <source>
        <dbReference type="ARBA" id="ARBA00023154"/>
    </source>
</evidence>
<feature type="chain" id="PRO_5034142028" evidence="3">
    <location>
        <begin position="19"/>
        <end position="67"/>
    </location>
</feature>
<evidence type="ECO:0000256" key="1">
    <source>
        <dbReference type="ARBA" id="ARBA00023002"/>
    </source>
</evidence>
<dbReference type="GO" id="GO:0019878">
    <property type="term" value="P:lysine biosynthetic process via aminoadipic acid"/>
    <property type="evidence" value="ECO:0007669"/>
    <property type="project" value="TreeGrafter"/>
</dbReference>
<proteinExistence type="predicted"/>
<accession>A0A8H5FMW8</accession>
<keyword evidence="2" id="KW-0457">Lysine biosynthesis</keyword>
<protein>
    <submittedName>
        <fullName evidence="4">Uncharacterized protein</fullName>
    </submittedName>
</protein>